<protein>
    <submittedName>
        <fullName evidence="1">Uncharacterized protein</fullName>
    </submittedName>
</protein>
<accession>A0A2Z7BQJ4</accession>
<keyword evidence="2" id="KW-1185">Reference proteome</keyword>
<dbReference type="EMBL" id="KV003193">
    <property type="protein sequence ID" value="KZV36871.1"/>
    <property type="molecule type" value="Genomic_DNA"/>
</dbReference>
<name>A0A2Z7BQJ4_9LAMI</name>
<dbReference type="Proteomes" id="UP000250235">
    <property type="component" value="Unassembled WGS sequence"/>
</dbReference>
<gene>
    <name evidence="1" type="ORF">F511_05620</name>
</gene>
<organism evidence="1 2">
    <name type="scientific">Dorcoceras hygrometricum</name>
    <dbReference type="NCBI Taxonomy" id="472368"/>
    <lineage>
        <taxon>Eukaryota</taxon>
        <taxon>Viridiplantae</taxon>
        <taxon>Streptophyta</taxon>
        <taxon>Embryophyta</taxon>
        <taxon>Tracheophyta</taxon>
        <taxon>Spermatophyta</taxon>
        <taxon>Magnoliopsida</taxon>
        <taxon>eudicotyledons</taxon>
        <taxon>Gunneridae</taxon>
        <taxon>Pentapetalae</taxon>
        <taxon>asterids</taxon>
        <taxon>lamiids</taxon>
        <taxon>Lamiales</taxon>
        <taxon>Gesneriaceae</taxon>
        <taxon>Didymocarpoideae</taxon>
        <taxon>Trichosporeae</taxon>
        <taxon>Loxocarpinae</taxon>
        <taxon>Dorcoceras</taxon>
    </lineage>
</organism>
<dbReference type="AlphaFoldDB" id="A0A2Z7BQJ4"/>
<evidence type="ECO:0000313" key="2">
    <source>
        <dbReference type="Proteomes" id="UP000250235"/>
    </source>
</evidence>
<sequence>MLATADILKTFLVTSSSFVVCNSATGTHLNECTCWFLFNMCVIPAIGSFSSTTTDLALSQNVVVSTYSSDTVLLSLKCTYWLPSSNVPAGYYRKSHLLNSLARRQNAVVSTYPNDIVLLSLTTSIICWYINVSADYDDVSTDVIVANPSTDSADVIFLLALLLVQLVC</sequence>
<reference evidence="1 2" key="1">
    <citation type="journal article" date="2015" name="Proc. Natl. Acad. Sci. U.S.A.">
        <title>The resurrection genome of Boea hygrometrica: A blueprint for survival of dehydration.</title>
        <authorList>
            <person name="Xiao L."/>
            <person name="Yang G."/>
            <person name="Zhang L."/>
            <person name="Yang X."/>
            <person name="Zhao S."/>
            <person name="Ji Z."/>
            <person name="Zhou Q."/>
            <person name="Hu M."/>
            <person name="Wang Y."/>
            <person name="Chen M."/>
            <person name="Xu Y."/>
            <person name="Jin H."/>
            <person name="Xiao X."/>
            <person name="Hu G."/>
            <person name="Bao F."/>
            <person name="Hu Y."/>
            <person name="Wan P."/>
            <person name="Li L."/>
            <person name="Deng X."/>
            <person name="Kuang T."/>
            <person name="Xiang C."/>
            <person name="Zhu J.K."/>
            <person name="Oliver M.J."/>
            <person name="He Y."/>
        </authorList>
    </citation>
    <scope>NUCLEOTIDE SEQUENCE [LARGE SCALE GENOMIC DNA]</scope>
    <source>
        <strain evidence="2">cv. XS01</strain>
    </source>
</reference>
<evidence type="ECO:0000313" key="1">
    <source>
        <dbReference type="EMBL" id="KZV36871.1"/>
    </source>
</evidence>
<proteinExistence type="predicted"/>